<dbReference type="Pfam" id="PF00439">
    <property type="entry name" value="Bromodomain"/>
    <property type="match status" value="2"/>
</dbReference>
<dbReference type="InterPro" id="IPR050935">
    <property type="entry name" value="Bromo_chromatin_reader"/>
</dbReference>
<dbReference type="Pfam" id="PF17035">
    <property type="entry name" value="BET"/>
    <property type="match status" value="1"/>
</dbReference>
<dbReference type="PROSITE" id="PS00633">
    <property type="entry name" value="BROMODOMAIN_1"/>
    <property type="match status" value="1"/>
</dbReference>
<dbReference type="GO" id="GO:0006338">
    <property type="term" value="P:chromatin remodeling"/>
    <property type="evidence" value="ECO:0007669"/>
    <property type="project" value="TreeGrafter"/>
</dbReference>
<dbReference type="GO" id="GO:0006355">
    <property type="term" value="P:regulation of DNA-templated transcription"/>
    <property type="evidence" value="ECO:0007669"/>
    <property type="project" value="TreeGrafter"/>
</dbReference>
<feature type="region of interest" description="Disordered" evidence="4">
    <location>
        <begin position="193"/>
        <end position="258"/>
    </location>
</feature>
<evidence type="ECO:0000313" key="8">
    <source>
        <dbReference type="Proteomes" id="UP001151582"/>
    </source>
</evidence>
<evidence type="ECO:0000256" key="1">
    <source>
        <dbReference type="ARBA" id="ARBA00022737"/>
    </source>
</evidence>
<dbReference type="Gene3D" id="1.20.1270.220">
    <property type="match status" value="1"/>
</dbReference>
<evidence type="ECO:0000259" key="5">
    <source>
        <dbReference type="PROSITE" id="PS50014"/>
    </source>
</evidence>
<comment type="caution">
    <text evidence="7">The sequence shown here is derived from an EMBL/GenBank/DDBJ whole genome shotgun (WGS) entry which is preliminary data.</text>
</comment>
<keyword evidence="2 3" id="KW-0103">Bromodomain</keyword>
<dbReference type="Gene3D" id="1.20.920.10">
    <property type="entry name" value="Bromodomain-like"/>
    <property type="match status" value="2"/>
</dbReference>
<feature type="domain" description="Bromo" evidence="5">
    <location>
        <begin position="276"/>
        <end position="348"/>
    </location>
</feature>
<feature type="compositionally biased region" description="Basic and acidic residues" evidence="4">
    <location>
        <begin position="617"/>
        <end position="631"/>
    </location>
</feature>
<reference evidence="7" key="1">
    <citation type="submission" date="2022-07" db="EMBL/GenBank/DDBJ databases">
        <title>Phylogenomic reconstructions and comparative analyses of Kickxellomycotina fungi.</title>
        <authorList>
            <person name="Reynolds N.K."/>
            <person name="Stajich J.E."/>
            <person name="Barry K."/>
            <person name="Grigoriev I.V."/>
            <person name="Crous P."/>
            <person name="Smith M.E."/>
        </authorList>
    </citation>
    <scope>NUCLEOTIDE SEQUENCE</scope>
    <source>
        <strain evidence="7">RSA 567</strain>
    </source>
</reference>
<accession>A0A9W8B160</accession>
<feature type="region of interest" description="Disordered" evidence="4">
    <location>
        <begin position="371"/>
        <end position="401"/>
    </location>
</feature>
<name>A0A9W8B160_9FUNG</name>
<dbReference type="OrthoDB" id="784962at2759"/>
<evidence type="ECO:0000259" key="6">
    <source>
        <dbReference type="PROSITE" id="PS51525"/>
    </source>
</evidence>
<dbReference type="PRINTS" id="PR00503">
    <property type="entry name" value="BROMODOMAIN"/>
</dbReference>
<keyword evidence="1" id="KW-0677">Repeat</keyword>
<keyword evidence="8" id="KW-1185">Reference proteome</keyword>
<feature type="compositionally biased region" description="Basic and acidic residues" evidence="4">
    <location>
        <begin position="229"/>
        <end position="239"/>
    </location>
</feature>
<feature type="compositionally biased region" description="Low complexity" evidence="4">
    <location>
        <begin position="656"/>
        <end position="667"/>
    </location>
</feature>
<organism evidence="7 8">
    <name type="scientific">Dimargaris verticillata</name>
    <dbReference type="NCBI Taxonomy" id="2761393"/>
    <lineage>
        <taxon>Eukaryota</taxon>
        <taxon>Fungi</taxon>
        <taxon>Fungi incertae sedis</taxon>
        <taxon>Zoopagomycota</taxon>
        <taxon>Kickxellomycotina</taxon>
        <taxon>Dimargaritomycetes</taxon>
        <taxon>Dimargaritales</taxon>
        <taxon>Dimargaritaceae</taxon>
        <taxon>Dimargaris</taxon>
    </lineage>
</organism>
<dbReference type="InterPro" id="IPR018359">
    <property type="entry name" value="Bromodomain_CS"/>
</dbReference>
<dbReference type="PROSITE" id="PS51525">
    <property type="entry name" value="NET"/>
    <property type="match status" value="1"/>
</dbReference>
<evidence type="ECO:0000313" key="7">
    <source>
        <dbReference type="EMBL" id="KAJ1979473.1"/>
    </source>
</evidence>
<dbReference type="PANTHER" id="PTHR22880">
    <property type="entry name" value="FALZ-RELATED BROMODOMAIN-CONTAINING PROTEINS"/>
    <property type="match status" value="1"/>
</dbReference>
<dbReference type="PROSITE" id="PS50014">
    <property type="entry name" value="BROMODOMAIN_2"/>
    <property type="match status" value="2"/>
</dbReference>
<protein>
    <recommendedName>
        <fullName evidence="9">Bromodomain-containing protein</fullName>
    </recommendedName>
</protein>
<dbReference type="EMBL" id="JANBQB010000217">
    <property type="protein sequence ID" value="KAJ1979473.1"/>
    <property type="molecule type" value="Genomic_DNA"/>
</dbReference>
<evidence type="ECO:0000256" key="3">
    <source>
        <dbReference type="PROSITE-ProRule" id="PRU00035"/>
    </source>
</evidence>
<feature type="domain" description="NET" evidence="6">
    <location>
        <begin position="489"/>
        <end position="571"/>
    </location>
</feature>
<proteinExistence type="predicted"/>
<dbReference type="CDD" id="cd05500">
    <property type="entry name" value="Bromo_BDF1_2_I"/>
    <property type="match status" value="1"/>
</dbReference>
<dbReference type="InterPro" id="IPR036427">
    <property type="entry name" value="Bromodomain-like_sf"/>
</dbReference>
<evidence type="ECO:0008006" key="9">
    <source>
        <dbReference type="Google" id="ProtNLM"/>
    </source>
</evidence>
<evidence type="ECO:0000256" key="4">
    <source>
        <dbReference type="SAM" id="MobiDB-lite"/>
    </source>
</evidence>
<dbReference type="InterPro" id="IPR043509">
    <property type="entry name" value="Bromo_Brdt_II"/>
</dbReference>
<feature type="domain" description="Bromo" evidence="5">
    <location>
        <begin position="104"/>
        <end position="176"/>
    </location>
</feature>
<feature type="region of interest" description="Disordered" evidence="4">
    <location>
        <begin position="426"/>
        <end position="514"/>
    </location>
</feature>
<dbReference type="PANTHER" id="PTHR22880:SF225">
    <property type="entry name" value="BROMODOMAIN-CONTAINING PROTEIN BET-1-RELATED"/>
    <property type="match status" value="1"/>
</dbReference>
<sequence length="678" mass="75131">MHLDSPHSPALGNGDHHHDSIGHVSSPGNALSTSNNGHTATPATDDWAAKRKRKLSARYADYESSKEIDSLFNGAPIAGGIPHTGSHMSKEQVKYCQAMVRTLKRQRDAGPFLEPVDPVKLNIPDYPTIIKHPMDLGTVDKKLTADQYLDVEDFVSDVRLIFSNCYLYNGSESVIAKMAQNLERVFNNQVTKIPGLPQSPLPAHGSPAPGRSSSQSHDGIVTGTPEAVNRPRREIHPPSRELPAATPAVSRRRSRAPADPQLKYCQQVIREIFKRSHLNYSHPFLAPVDPVALNIPDYTRIVKHPMDFGTIKKKLDAGEYHTAQEFEADTRLVFDNCYIFNPPDNPVHQMGKQLEQVFEQKWAGLPAAPELAHESPAPAPAPQLFAEDPSFDDHHGSDYDEPEAQQFDEIAKFERHLEKMARELEAMKRDAGRKKKPGQPPVPSRRRTSQKTTAGKAPGRQGDAVARRDKRTGRPPHAPGHTGVVSSGDEYDVDPTQEISFDQKRELSEKIGQLAPKHMNEVVTIIRSSMPELNDAAEDEIELDIDSLNPHTFWRLYAFVKKHTDPPARKASTASAAGPRTSQSHGATSYTSSHHAGHHQPPAGKRQRLQSAVMEMDQTRRISQLEEKLRQFDSVVRRSPKMHESEVDIEREDDYSSSASGSSSDSGSDSDDSGSHSD</sequence>
<dbReference type="Proteomes" id="UP001151582">
    <property type="component" value="Unassembled WGS sequence"/>
</dbReference>
<feature type="compositionally biased region" description="Polar residues" evidence="4">
    <location>
        <begin position="26"/>
        <end position="42"/>
    </location>
</feature>
<dbReference type="GO" id="GO:0005634">
    <property type="term" value="C:nucleus"/>
    <property type="evidence" value="ECO:0007669"/>
    <property type="project" value="TreeGrafter"/>
</dbReference>
<gene>
    <name evidence="7" type="ORF">H4R34_002817</name>
</gene>
<dbReference type="GO" id="GO:0000785">
    <property type="term" value="C:chromatin"/>
    <property type="evidence" value="ECO:0007669"/>
    <property type="project" value="TreeGrafter"/>
</dbReference>
<dbReference type="SUPFAM" id="SSF47370">
    <property type="entry name" value="Bromodomain"/>
    <property type="match status" value="2"/>
</dbReference>
<feature type="region of interest" description="Disordered" evidence="4">
    <location>
        <begin position="564"/>
        <end position="678"/>
    </location>
</feature>
<dbReference type="InterPro" id="IPR027353">
    <property type="entry name" value="NET_dom"/>
</dbReference>
<dbReference type="InterPro" id="IPR001487">
    <property type="entry name" value="Bromodomain"/>
</dbReference>
<dbReference type="AlphaFoldDB" id="A0A9W8B160"/>
<feature type="compositionally biased region" description="Polar residues" evidence="4">
    <location>
        <begin position="572"/>
        <end position="594"/>
    </location>
</feature>
<dbReference type="InterPro" id="IPR038336">
    <property type="entry name" value="NET_sf"/>
</dbReference>
<dbReference type="CDD" id="cd05498">
    <property type="entry name" value="Bromo_Brdt_II_like"/>
    <property type="match status" value="1"/>
</dbReference>
<evidence type="ECO:0000256" key="2">
    <source>
        <dbReference type="ARBA" id="ARBA00023117"/>
    </source>
</evidence>
<feature type="region of interest" description="Disordered" evidence="4">
    <location>
        <begin position="1"/>
        <end position="46"/>
    </location>
</feature>
<dbReference type="SMART" id="SM00297">
    <property type="entry name" value="BROMO"/>
    <property type="match status" value="2"/>
</dbReference>